<dbReference type="Pfam" id="PF00082">
    <property type="entry name" value="Peptidase_S8"/>
    <property type="match status" value="1"/>
</dbReference>
<comment type="similarity">
    <text evidence="1 7 8">Belongs to the peptidase S8 family.</text>
</comment>
<dbReference type="InterPro" id="IPR013783">
    <property type="entry name" value="Ig-like_fold"/>
</dbReference>
<keyword evidence="12" id="KW-1185">Reference proteome</keyword>
<gene>
    <name evidence="11" type="ORF">ATJ97_1541</name>
</gene>
<dbReference type="AlphaFoldDB" id="A0A2A9EKB2"/>
<keyword evidence="6" id="KW-0624">Polysaccharide degradation</keyword>
<dbReference type="EMBL" id="PDJI01000004">
    <property type="protein sequence ID" value="PFG39046.1"/>
    <property type="molecule type" value="Genomic_DNA"/>
</dbReference>
<dbReference type="InterPro" id="IPR023828">
    <property type="entry name" value="Peptidase_S8_Ser-AS"/>
</dbReference>
<protein>
    <submittedName>
        <fullName evidence="11">Subtilisin family serine protease</fullName>
    </submittedName>
</protein>
<dbReference type="CDD" id="cd00063">
    <property type="entry name" value="FN3"/>
    <property type="match status" value="1"/>
</dbReference>
<dbReference type="PROSITE" id="PS00136">
    <property type="entry name" value="SUBTILASE_ASP"/>
    <property type="match status" value="1"/>
</dbReference>
<dbReference type="InterPro" id="IPR050131">
    <property type="entry name" value="Peptidase_S8_subtilisin-like"/>
</dbReference>
<dbReference type="PROSITE" id="PS00138">
    <property type="entry name" value="SUBTILASE_SER"/>
    <property type="match status" value="1"/>
</dbReference>
<evidence type="ECO:0000313" key="12">
    <source>
        <dbReference type="Proteomes" id="UP000222106"/>
    </source>
</evidence>
<dbReference type="GO" id="GO:0000272">
    <property type="term" value="P:polysaccharide catabolic process"/>
    <property type="evidence" value="ECO:0007669"/>
    <property type="project" value="UniProtKB-KW"/>
</dbReference>
<evidence type="ECO:0000256" key="9">
    <source>
        <dbReference type="SAM" id="SignalP"/>
    </source>
</evidence>
<evidence type="ECO:0000256" key="1">
    <source>
        <dbReference type="ARBA" id="ARBA00011073"/>
    </source>
</evidence>
<dbReference type="PRINTS" id="PR00723">
    <property type="entry name" value="SUBTILISIN"/>
</dbReference>
<sequence length="1250" mass="128101">MRLARPLLTFALSAALVGTAVAAPAAAGPADEAASWIVEVAPGAQDDVRAALGEMGAEPEAEFEEVVEGFAVTLDGAAAEELADAPGVEGVFPNNPVSVAEPIRDGSAQPVQTDGIRASGATEVWGLDRIDQKNLPLDGYYNESSSAGSGVRVYVLDTGVVATHSDMPGVAPGFSAFGGGTKDCDGHGSHVAGTIASRTWGVAEGATIVPVRVLDCNGYGDTSTFLAGLDWVLATHPAGTPAVINMSLGSDEPDHAIDAAVVRMFDAGFFIAAAAGNDGADACQTSPARSYGSYTVGATDREDRRAEFSNWGPCLDIFAPGDEIASLHRLDPYWTIDSGTSMAAPHVAGAAAVYLGQHPDATPQEVQAALAAAASGWVEDAGYQSPSKVLTMGASLTPGAPANLVATAGGPGYAHVSWSAPSGALVAPSYVVEVRRSGGSWQTSTTTSQTDARISTGVPLAGSYDVRVTANVGQFAGVPSAILSLTPLVTPADVVFRDTDGNDKDTYTVPAARGVEYLVDGDVVAAGTYPGSGTVTVTARAAASFVLVEGAATEWTHTFDARPYPAEPAAVVFTDTDGTEEDSYTIPAVDGVEYLIGGEIVAAGTYPGAGTVTVTARAAADHVLVEGAATEWTHTFDARPYPAEPAAVVFTDEDGAENDTYTIPAVDGVEYLVDGRVVQAGTHPGSGTVTVAALAAADHVLVEGAATEWTHTFDARPYPAEPAAVVFTDERGTENDTYTIPAVEGVEYLVGGEIVDAGTYPGSGTVTVTARAAADHVLIEGATTEWTHTFDASLAPVSATPAAVTFTDEDGTEKDSYTIPAVRGVEYVIGGEPVAAGTYPGTGTVTVTARALDGWVLTGTTEWTHTFDVRPVAVRPAAVAFVDQDGTAKDTYTIPAVEGVEYLVGGKVVGAGTYPGTGTVTVTARARPGYVLVAGSTASWSRTFNSSFPQASIARWAGADRYAVSAAVSRANFDPGVPVVYIANGLTSVDALSAAPVAGMTKGPVLLTRADSLPTEVTNEIRRLKPGRIVILGGTGAVSSGIQQQLRGYAGTVDRWAGADRYAVSAAVSRANFDPGVPVVYIANGLTSVDALSAAPVAGMTKGPVLLTRAGSLPTEVANEIRRLKPRRIVILGGTGAVSSGIRQQLRGYAGTVDRWAGADRYAVSAAVSRANFDPGVPVVYIANGLTSVDALSAAPVAGMTKGPVLLTRADSLPTDVANEIRRLKPRRIVILGGTGAVSTNVQRELDRIS</sequence>
<accession>A0A2A9EKB2</accession>
<evidence type="ECO:0000313" key="11">
    <source>
        <dbReference type="EMBL" id="PFG39046.1"/>
    </source>
</evidence>
<keyword evidence="2 7" id="KW-0645">Protease</keyword>
<dbReference type="SUPFAM" id="SSF52743">
    <property type="entry name" value="Subtilisin-like"/>
    <property type="match status" value="1"/>
</dbReference>
<feature type="domain" description="Fibronectin type-III" evidence="10">
    <location>
        <begin position="400"/>
        <end position="493"/>
    </location>
</feature>
<dbReference type="OrthoDB" id="9813435at2"/>
<dbReference type="GO" id="GO:0006508">
    <property type="term" value="P:proteolysis"/>
    <property type="evidence" value="ECO:0007669"/>
    <property type="project" value="UniProtKB-KW"/>
</dbReference>
<dbReference type="InterPro" id="IPR036116">
    <property type="entry name" value="FN3_sf"/>
</dbReference>
<dbReference type="GO" id="GO:0005615">
    <property type="term" value="C:extracellular space"/>
    <property type="evidence" value="ECO:0007669"/>
    <property type="project" value="TreeGrafter"/>
</dbReference>
<dbReference type="InterPro" id="IPR015500">
    <property type="entry name" value="Peptidase_S8_subtilisin-rel"/>
</dbReference>
<keyword evidence="6" id="KW-0119">Carbohydrate metabolism</keyword>
<dbReference type="Pfam" id="PF04122">
    <property type="entry name" value="CW_binding_2"/>
    <property type="match status" value="3"/>
</dbReference>
<feature type="active site" description="Charge relay system" evidence="7">
    <location>
        <position position="157"/>
    </location>
</feature>
<feature type="active site" description="Charge relay system" evidence="7">
    <location>
        <position position="341"/>
    </location>
</feature>
<evidence type="ECO:0000256" key="3">
    <source>
        <dbReference type="ARBA" id="ARBA00022801"/>
    </source>
</evidence>
<evidence type="ECO:0000256" key="7">
    <source>
        <dbReference type="PROSITE-ProRule" id="PRU01240"/>
    </source>
</evidence>
<dbReference type="FunFam" id="3.40.50.200:FF:000014">
    <property type="entry name" value="Proteinase K"/>
    <property type="match status" value="1"/>
</dbReference>
<feature type="signal peptide" evidence="9">
    <location>
        <begin position="1"/>
        <end position="22"/>
    </location>
</feature>
<dbReference type="RefSeq" id="WP_098483215.1">
    <property type="nucleotide sequence ID" value="NZ_PDJI01000004.1"/>
</dbReference>
<evidence type="ECO:0000259" key="10">
    <source>
        <dbReference type="PROSITE" id="PS50853"/>
    </source>
</evidence>
<keyword evidence="4 7" id="KW-0720">Serine protease</keyword>
<dbReference type="Gene3D" id="2.60.40.10">
    <property type="entry name" value="Immunoglobulins"/>
    <property type="match status" value="1"/>
</dbReference>
<proteinExistence type="inferred from homology"/>
<dbReference type="Gene3D" id="3.40.50.200">
    <property type="entry name" value="Peptidase S8/S53 domain"/>
    <property type="match status" value="1"/>
</dbReference>
<feature type="active site" description="Charge relay system" evidence="7">
    <location>
        <position position="187"/>
    </location>
</feature>
<feature type="chain" id="PRO_5013400902" evidence="9">
    <location>
        <begin position="23"/>
        <end position="1250"/>
    </location>
</feature>
<name>A0A2A9EKB2_9MICO</name>
<evidence type="ECO:0000256" key="4">
    <source>
        <dbReference type="ARBA" id="ARBA00022825"/>
    </source>
</evidence>
<dbReference type="PANTHER" id="PTHR43806:SF11">
    <property type="entry name" value="CEREVISIN-RELATED"/>
    <property type="match status" value="1"/>
</dbReference>
<dbReference type="GO" id="GO:0004252">
    <property type="term" value="F:serine-type endopeptidase activity"/>
    <property type="evidence" value="ECO:0007669"/>
    <property type="project" value="UniProtKB-UniRule"/>
</dbReference>
<keyword evidence="3 7" id="KW-0378">Hydrolase</keyword>
<dbReference type="Pfam" id="PF05922">
    <property type="entry name" value="Inhibitor_I9"/>
    <property type="match status" value="1"/>
</dbReference>
<dbReference type="CDD" id="cd04077">
    <property type="entry name" value="Peptidases_S8_PCSK9_ProteinaseK_like"/>
    <property type="match status" value="1"/>
</dbReference>
<dbReference type="PROSITE" id="PS50853">
    <property type="entry name" value="FN3"/>
    <property type="match status" value="1"/>
</dbReference>
<dbReference type="Proteomes" id="UP000222106">
    <property type="component" value="Unassembled WGS sequence"/>
</dbReference>
<dbReference type="InterPro" id="IPR010259">
    <property type="entry name" value="S8pro/Inhibitor_I9"/>
</dbReference>
<evidence type="ECO:0000256" key="5">
    <source>
        <dbReference type="ARBA" id="ARBA00023295"/>
    </source>
</evidence>
<keyword evidence="9" id="KW-0732">Signal</keyword>
<dbReference type="InterPro" id="IPR036852">
    <property type="entry name" value="Peptidase_S8/S53_dom_sf"/>
</dbReference>
<comment type="caution">
    <text evidence="11">The sequence shown here is derived from an EMBL/GenBank/DDBJ whole genome shotgun (WGS) entry which is preliminary data.</text>
</comment>
<dbReference type="InterPro" id="IPR003961">
    <property type="entry name" value="FN3_dom"/>
</dbReference>
<dbReference type="PANTHER" id="PTHR43806">
    <property type="entry name" value="PEPTIDASE S8"/>
    <property type="match status" value="1"/>
</dbReference>
<dbReference type="PROSITE" id="PS51892">
    <property type="entry name" value="SUBTILASE"/>
    <property type="match status" value="1"/>
</dbReference>
<dbReference type="InterPro" id="IPR000209">
    <property type="entry name" value="Peptidase_S8/S53_dom"/>
</dbReference>
<dbReference type="InterPro" id="IPR022398">
    <property type="entry name" value="Peptidase_S8_His-AS"/>
</dbReference>
<dbReference type="InterPro" id="IPR034193">
    <property type="entry name" value="PCSK9_ProteinaseK-like"/>
</dbReference>
<dbReference type="InterPro" id="IPR007253">
    <property type="entry name" value="Cell_wall-bd_2"/>
</dbReference>
<organism evidence="11 12">
    <name type="scientific">Georgenia soli</name>
    <dbReference type="NCBI Taxonomy" id="638953"/>
    <lineage>
        <taxon>Bacteria</taxon>
        <taxon>Bacillati</taxon>
        <taxon>Actinomycetota</taxon>
        <taxon>Actinomycetes</taxon>
        <taxon>Micrococcales</taxon>
        <taxon>Bogoriellaceae</taxon>
        <taxon>Georgenia</taxon>
    </lineage>
</organism>
<reference evidence="11 12" key="1">
    <citation type="submission" date="2017-10" db="EMBL/GenBank/DDBJ databases">
        <title>Sequencing the genomes of 1000 actinobacteria strains.</title>
        <authorList>
            <person name="Klenk H.-P."/>
        </authorList>
    </citation>
    <scope>NUCLEOTIDE SEQUENCE [LARGE SCALE GENOMIC DNA]</scope>
    <source>
        <strain evidence="11 12">DSM 21838</strain>
    </source>
</reference>
<evidence type="ECO:0000256" key="6">
    <source>
        <dbReference type="ARBA" id="ARBA00023326"/>
    </source>
</evidence>
<keyword evidence="5" id="KW-0326">Glycosidase</keyword>
<evidence type="ECO:0000256" key="2">
    <source>
        <dbReference type="ARBA" id="ARBA00022670"/>
    </source>
</evidence>
<dbReference type="InterPro" id="IPR023827">
    <property type="entry name" value="Peptidase_S8_Asp-AS"/>
</dbReference>
<dbReference type="PROSITE" id="PS00137">
    <property type="entry name" value="SUBTILASE_HIS"/>
    <property type="match status" value="1"/>
</dbReference>
<dbReference type="SUPFAM" id="SSF49265">
    <property type="entry name" value="Fibronectin type III"/>
    <property type="match status" value="1"/>
</dbReference>
<dbReference type="GO" id="GO:0016798">
    <property type="term" value="F:hydrolase activity, acting on glycosyl bonds"/>
    <property type="evidence" value="ECO:0007669"/>
    <property type="project" value="UniProtKB-KW"/>
</dbReference>
<evidence type="ECO:0000256" key="8">
    <source>
        <dbReference type="RuleBase" id="RU003355"/>
    </source>
</evidence>